<sequence>MFREALDYPTRPTEGGRSVILGGLTLIVVAAFVAVTGLEPPYAYLAVFGLLPWLLVRGYYLRVVRTTIGRDRPTPPRFDDVRRLLRDGATAICIAAVYLLPGVAVLGPLIAIQVFELDLAARLPGSIPGSVSLVVVSIAGVLAIVAFMFLIGAFYVLPVAVARFAHTDDFRAAFEFRTVVAGATTEDYAIAWGVSIVLQALLLPIAFLFRILLVGFFLQFLVSSGVRYCYGQGVGAALGLEPVPASHERQDPSDWKVRPAVTRLDDATRAKRFGHRSSNQELAPAIRRIDEGSWPARRER</sequence>
<dbReference type="Proteomes" id="UP000308037">
    <property type="component" value="Unassembled WGS sequence"/>
</dbReference>
<feature type="region of interest" description="Disordered" evidence="1">
    <location>
        <begin position="272"/>
        <end position="300"/>
    </location>
</feature>
<name>A0A4U5JHD5_9EURY</name>
<dbReference type="RefSeq" id="WP_137275587.1">
    <property type="nucleotide sequence ID" value="NZ_QKNX01000001.1"/>
</dbReference>
<dbReference type="OrthoDB" id="107590at2157"/>
<keyword evidence="2" id="KW-1133">Transmembrane helix</keyword>
<dbReference type="EMBL" id="QKNX01000001">
    <property type="protein sequence ID" value="TKR28285.1"/>
    <property type="molecule type" value="Genomic_DNA"/>
</dbReference>
<dbReference type="Pfam" id="PF13197">
    <property type="entry name" value="DUF4013"/>
    <property type="match status" value="1"/>
</dbReference>
<protein>
    <submittedName>
        <fullName evidence="3">DUF4013 domain-containing protein</fullName>
    </submittedName>
</protein>
<feature type="transmembrane region" description="Helical" evidence="2">
    <location>
        <begin position="20"/>
        <end position="38"/>
    </location>
</feature>
<dbReference type="InterPro" id="IPR025098">
    <property type="entry name" value="DUF4013"/>
</dbReference>
<keyword evidence="4" id="KW-1185">Reference proteome</keyword>
<evidence type="ECO:0000313" key="3">
    <source>
        <dbReference type="EMBL" id="TKR28285.1"/>
    </source>
</evidence>
<feature type="compositionally biased region" description="Basic and acidic residues" evidence="1">
    <location>
        <begin position="287"/>
        <end position="300"/>
    </location>
</feature>
<reference evidence="3 4" key="1">
    <citation type="submission" date="2019-04" db="EMBL/GenBank/DDBJ databases">
        <title>Natronomonas sp. F20-122 a newhaloarchaeon isolated from a saline saltern of Isla Bacuta, Huelva, Spain.</title>
        <authorList>
            <person name="Duran-Viseras A."/>
            <person name="Sanchez-Porro C."/>
            <person name="Ventosa A."/>
        </authorList>
    </citation>
    <scope>NUCLEOTIDE SEQUENCE [LARGE SCALE GENOMIC DNA]</scope>
    <source>
        <strain evidence="3 4">F20-122</strain>
    </source>
</reference>
<evidence type="ECO:0000256" key="2">
    <source>
        <dbReference type="SAM" id="Phobius"/>
    </source>
</evidence>
<proteinExistence type="predicted"/>
<feature type="transmembrane region" description="Helical" evidence="2">
    <location>
        <begin position="84"/>
        <end position="111"/>
    </location>
</feature>
<keyword evidence="2" id="KW-0812">Transmembrane</keyword>
<organism evidence="3 4">
    <name type="scientific">Natronomonas salsuginis</name>
    <dbReference type="NCBI Taxonomy" id="2217661"/>
    <lineage>
        <taxon>Archaea</taxon>
        <taxon>Methanobacteriati</taxon>
        <taxon>Methanobacteriota</taxon>
        <taxon>Stenosarchaea group</taxon>
        <taxon>Halobacteria</taxon>
        <taxon>Halobacteriales</taxon>
        <taxon>Natronomonadaceae</taxon>
        <taxon>Natronomonas</taxon>
    </lineage>
</organism>
<feature type="transmembrane region" description="Helical" evidence="2">
    <location>
        <begin position="44"/>
        <end position="63"/>
    </location>
</feature>
<feature type="transmembrane region" description="Helical" evidence="2">
    <location>
        <begin position="200"/>
        <end position="222"/>
    </location>
</feature>
<gene>
    <name evidence="3" type="ORF">DM868_04245</name>
</gene>
<feature type="transmembrane region" description="Helical" evidence="2">
    <location>
        <begin position="131"/>
        <end position="157"/>
    </location>
</feature>
<keyword evidence="2" id="KW-0472">Membrane</keyword>
<accession>A0A4U5JHD5</accession>
<evidence type="ECO:0000256" key="1">
    <source>
        <dbReference type="SAM" id="MobiDB-lite"/>
    </source>
</evidence>
<evidence type="ECO:0000313" key="4">
    <source>
        <dbReference type="Proteomes" id="UP000308037"/>
    </source>
</evidence>
<comment type="caution">
    <text evidence="3">The sequence shown here is derived from an EMBL/GenBank/DDBJ whole genome shotgun (WGS) entry which is preliminary data.</text>
</comment>
<dbReference type="AlphaFoldDB" id="A0A4U5JHD5"/>